<proteinExistence type="predicted"/>
<dbReference type="EMBL" id="BGPR01001543">
    <property type="protein sequence ID" value="GBM56397.1"/>
    <property type="molecule type" value="Genomic_DNA"/>
</dbReference>
<evidence type="ECO:0000313" key="2">
    <source>
        <dbReference type="Proteomes" id="UP000499080"/>
    </source>
</evidence>
<dbReference type="Proteomes" id="UP000499080">
    <property type="component" value="Unassembled WGS sequence"/>
</dbReference>
<name>A0A4Y2GTD0_ARAVE</name>
<reference evidence="1 2" key="1">
    <citation type="journal article" date="2019" name="Sci. Rep.">
        <title>Orb-weaving spider Araneus ventricosus genome elucidates the spidroin gene catalogue.</title>
        <authorList>
            <person name="Kono N."/>
            <person name="Nakamura H."/>
            <person name="Ohtoshi R."/>
            <person name="Moran D.A.P."/>
            <person name="Shinohara A."/>
            <person name="Yoshida Y."/>
            <person name="Fujiwara M."/>
            <person name="Mori M."/>
            <person name="Tomita M."/>
            <person name="Arakawa K."/>
        </authorList>
    </citation>
    <scope>NUCLEOTIDE SEQUENCE [LARGE SCALE GENOMIC DNA]</scope>
</reference>
<comment type="caution">
    <text evidence="1">The sequence shown here is derived from an EMBL/GenBank/DDBJ whole genome shotgun (WGS) entry which is preliminary data.</text>
</comment>
<protein>
    <submittedName>
        <fullName evidence="1">Uncharacterized protein</fullName>
    </submittedName>
</protein>
<dbReference type="AlphaFoldDB" id="A0A4Y2GTD0"/>
<accession>A0A4Y2GTD0</accession>
<organism evidence="1 2">
    <name type="scientific">Araneus ventricosus</name>
    <name type="common">Orbweaver spider</name>
    <name type="synonym">Epeira ventricosa</name>
    <dbReference type="NCBI Taxonomy" id="182803"/>
    <lineage>
        <taxon>Eukaryota</taxon>
        <taxon>Metazoa</taxon>
        <taxon>Ecdysozoa</taxon>
        <taxon>Arthropoda</taxon>
        <taxon>Chelicerata</taxon>
        <taxon>Arachnida</taxon>
        <taxon>Araneae</taxon>
        <taxon>Araneomorphae</taxon>
        <taxon>Entelegynae</taxon>
        <taxon>Araneoidea</taxon>
        <taxon>Araneidae</taxon>
        <taxon>Araneus</taxon>
    </lineage>
</organism>
<evidence type="ECO:0000313" key="1">
    <source>
        <dbReference type="EMBL" id="GBM56397.1"/>
    </source>
</evidence>
<gene>
    <name evidence="1" type="ORF">AVEN_132869_1</name>
</gene>
<sequence length="107" mass="11980">MFVLGDKSCITPLFIAGRNLNSCAVPTTHNLQQPIGTVLRTLSVNSLALVTKHLLISLQSGRAIPQTLKQKRFFEVSRRGIRRTSSKERRNTEHGNGLYTWTLLPHA</sequence>
<keyword evidence="2" id="KW-1185">Reference proteome</keyword>